<dbReference type="STRING" id="200378.SAMN05216553_102468"/>
<dbReference type="OrthoDB" id="3700527at2"/>
<evidence type="ECO:0000313" key="2">
    <source>
        <dbReference type="EMBL" id="SDF64360.1"/>
    </source>
</evidence>
<accession>A0A1G7MTH9</accession>
<dbReference type="Proteomes" id="UP000199623">
    <property type="component" value="Unassembled WGS sequence"/>
</dbReference>
<dbReference type="GO" id="GO:0003677">
    <property type="term" value="F:DNA binding"/>
    <property type="evidence" value="ECO:0007669"/>
    <property type="project" value="InterPro"/>
</dbReference>
<sequence>MTKNFMPSMAERAIGRELRRWRNDAGLSLSVVCQRARFSAATLSLTENALKPFDPLDIMLLGRIYELPNHVWKQMIRHAETVAGERTQSANGQHGLVELNAARDVDDAYLEAVAIRAFGADLLPRFLQTPEYRISATALGCPTYPADYPDRTAALQTRWTDSLTAADGHGPVVEILLSKRALRRVVGNPTITNAALLQLIRLSESGTFTVQLTDSEPLQENSYLHLSFPHRQHSDAVYVEGNGNARYIEDLTVCQLVNQSFRALQQAALSPAQSTEVIAETASTMTDRGN</sequence>
<reference evidence="3" key="1">
    <citation type="submission" date="2016-10" db="EMBL/GenBank/DDBJ databases">
        <authorList>
            <person name="Varghese N."/>
            <person name="Submissions S."/>
        </authorList>
    </citation>
    <scope>NUCLEOTIDE SEQUENCE [LARGE SCALE GENOMIC DNA]</scope>
    <source>
        <strain evidence="3">CGMCC 4.3506</strain>
    </source>
</reference>
<keyword evidence="3" id="KW-1185">Reference proteome</keyword>
<dbReference type="EMBL" id="FNCC01000002">
    <property type="protein sequence ID" value="SDF64360.1"/>
    <property type="molecule type" value="Genomic_DNA"/>
</dbReference>
<dbReference type="InterPro" id="IPR010982">
    <property type="entry name" value="Lambda_DNA-bd_dom_sf"/>
</dbReference>
<dbReference type="Gene3D" id="1.10.260.40">
    <property type="entry name" value="lambda repressor-like DNA-binding domains"/>
    <property type="match status" value="1"/>
</dbReference>
<dbReference type="InterPro" id="IPR043917">
    <property type="entry name" value="DUF5753"/>
</dbReference>
<feature type="domain" description="DUF5753" evidence="1">
    <location>
        <begin position="111"/>
        <end position="280"/>
    </location>
</feature>
<dbReference type="RefSeq" id="WP_090046458.1">
    <property type="nucleotide sequence ID" value="NZ_FNCC01000002.1"/>
</dbReference>
<proteinExistence type="predicted"/>
<dbReference type="Pfam" id="PF19054">
    <property type="entry name" value="DUF5753"/>
    <property type="match status" value="1"/>
</dbReference>
<dbReference type="AlphaFoldDB" id="A0A1G7MTH9"/>
<organism evidence="2 3">
    <name type="scientific">Lentzea fradiae</name>
    <dbReference type="NCBI Taxonomy" id="200378"/>
    <lineage>
        <taxon>Bacteria</taxon>
        <taxon>Bacillati</taxon>
        <taxon>Actinomycetota</taxon>
        <taxon>Actinomycetes</taxon>
        <taxon>Pseudonocardiales</taxon>
        <taxon>Pseudonocardiaceae</taxon>
        <taxon>Lentzea</taxon>
    </lineage>
</organism>
<dbReference type="Pfam" id="PF13560">
    <property type="entry name" value="HTH_31"/>
    <property type="match status" value="1"/>
</dbReference>
<evidence type="ECO:0000313" key="3">
    <source>
        <dbReference type="Proteomes" id="UP000199623"/>
    </source>
</evidence>
<name>A0A1G7MTH9_9PSEU</name>
<evidence type="ECO:0000259" key="1">
    <source>
        <dbReference type="Pfam" id="PF19054"/>
    </source>
</evidence>
<gene>
    <name evidence="2" type="ORF">SAMN05216553_102468</name>
</gene>
<protein>
    <submittedName>
        <fullName evidence="2">Helix-turn-helix domain-containing protein</fullName>
    </submittedName>
</protein>